<evidence type="ECO:0008006" key="2">
    <source>
        <dbReference type="Google" id="ProtNLM"/>
    </source>
</evidence>
<accession>A0A0F9EB72</accession>
<protein>
    <recommendedName>
        <fullName evidence="2">DUF3168 domain-containing protein</fullName>
    </recommendedName>
</protein>
<proteinExistence type="predicted"/>
<gene>
    <name evidence="1" type="ORF">LCGC14_2097080</name>
</gene>
<dbReference type="AlphaFoldDB" id="A0A0F9EB72"/>
<evidence type="ECO:0000313" key="1">
    <source>
        <dbReference type="EMBL" id="KKL71219.1"/>
    </source>
</evidence>
<feature type="non-terminal residue" evidence="1">
    <location>
        <position position="1"/>
    </location>
</feature>
<sequence>LVAQAALTAVVEQRIMAPRLAENTTYPAVSFFTRGGESTPYIPGIVSPSVQFDCWAEDIDGGLSGPRGARLVYNVVYDVLQGIQRQVVSVGGTDYIIWSAIEEVQGQDLVDTDIPNLFRVLTFFAFVIKAA</sequence>
<dbReference type="EMBL" id="LAZR01025656">
    <property type="protein sequence ID" value="KKL71219.1"/>
    <property type="molecule type" value="Genomic_DNA"/>
</dbReference>
<organism evidence="1">
    <name type="scientific">marine sediment metagenome</name>
    <dbReference type="NCBI Taxonomy" id="412755"/>
    <lineage>
        <taxon>unclassified sequences</taxon>
        <taxon>metagenomes</taxon>
        <taxon>ecological metagenomes</taxon>
    </lineage>
</organism>
<reference evidence="1" key="1">
    <citation type="journal article" date="2015" name="Nature">
        <title>Complex archaea that bridge the gap between prokaryotes and eukaryotes.</title>
        <authorList>
            <person name="Spang A."/>
            <person name="Saw J.H."/>
            <person name="Jorgensen S.L."/>
            <person name="Zaremba-Niedzwiedzka K."/>
            <person name="Martijn J."/>
            <person name="Lind A.E."/>
            <person name="van Eijk R."/>
            <person name="Schleper C."/>
            <person name="Guy L."/>
            <person name="Ettema T.J."/>
        </authorList>
    </citation>
    <scope>NUCLEOTIDE SEQUENCE</scope>
</reference>
<name>A0A0F9EB72_9ZZZZ</name>
<comment type="caution">
    <text evidence="1">The sequence shown here is derived from an EMBL/GenBank/DDBJ whole genome shotgun (WGS) entry which is preliminary data.</text>
</comment>